<proteinExistence type="predicted"/>
<name>A0A7W6C1F6_9SPHN</name>
<reference evidence="1 2" key="1">
    <citation type="submission" date="2020-08" db="EMBL/GenBank/DDBJ databases">
        <title>Genomic Encyclopedia of Type Strains, Phase IV (KMG-IV): sequencing the most valuable type-strain genomes for metagenomic binning, comparative biology and taxonomic classification.</title>
        <authorList>
            <person name="Goeker M."/>
        </authorList>
    </citation>
    <scope>NUCLEOTIDE SEQUENCE [LARGE SCALE GENOMIC DNA]</scope>
    <source>
        <strain evidence="1 2">DSM 27568</strain>
    </source>
</reference>
<accession>A0A7W6C1F6</accession>
<evidence type="ECO:0000313" key="1">
    <source>
        <dbReference type="EMBL" id="MBB3941723.1"/>
    </source>
</evidence>
<gene>
    <name evidence="1" type="ORF">GGR39_003404</name>
</gene>
<keyword evidence="2" id="KW-1185">Reference proteome</keyword>
<dbReference type="EMBL" id="JACIDY010000016">
    <property type="protein sequence ID" value="MBB3941723.1"/>
    <property type="molecule type" value="Genomic_DNA"/>
</dbReference>
<protein>
    <submittedName>
        <fullName evidence="1">Uncharacterized protein</fullName>
    </submittedName>
</protein>
<evidence type="ECO:0000313" key="2">
    <source>
        <dbReference type="Proteomes" id="UP000561459"/>
    </source>
</evidence>
<comment type="caution">
    <text evidence="1">The sequence shown here is derived from an EMBL/GenBank/DDBJ whole genome shotgun (WGS) entry which is preliminary data.</text>
</comment>
<dbReference type="RefSeq" id="WP_221226209.1">
    <property type="nucleotide sequence ID" value="NZ_JACIDY010000016.1"/>
</dbReference>
<dbReference type="Proteomes" id="UP000561459">
    <property type="component" value="Unassembled WGS sequence"/>
</dbReference>
<dbReference type="AlphaFoldDB" id="A0A7W6C1F6"/>
<organism evidence="1 2">
    <name type="scientific">Novosphingobium fluoreni</name>
    <dbReference type="NCBI Taxonomy" id="1391222"/>
    <lineage>
        <taxon>Bacteria</taxon>
        <taxon>Pseudomonadati</taxon>
        <taxon>Pseudomonadota</taxon>
        <taxon>Alphaproteobacteria</taxon>
        <taxon>Sphingomonadales</taxon>
        <taxon>Sphingomonadaceae</taxon>
        <taxon>Novosphingobium</taxon>
    </lineage>
</organism>
<sequence length="105" mass="11709">MGAILRDECRDLVYMDELAAEQSEEGWRCILRLDDPPKFYPSPEALWVGHLFEPFARCCNEKLRAARAFSFYGDGGITSAKLGPPEDGAVHFQAIDCPRAACINT</sequence>